<keyword evidence="6" id="KW-1185">Reference proteome</keyword>
<dbReference type="Gene3D" id="3.40.50.10610">
    <property type="entry name" value="ABC-type transport auxiliary lipoprotein component"/>
    <property type="match status" value="1"/>
</dbReference>
<accession>A0ABS0N2P6</accession>
<feature type="transmembrane region" description="Helical" evidence="3">
    <location>
        <begin position="144"/>
        <end position="164"/>
    </location>
</feature>
<evidence type="ECO:0000256" key="3">
    <source>
        <dbReference type="SAM" id="Phobius"/>
    </source>
</evidence>
<dbReference type="SMART" id="SM00862">
    <property type="entry name" value="Trans_reg_C"/>
    <property type="match status" value="1"/>
</dbReference>
<name>A0ABS0N2P6_9SPHN</name>
<keyword evidence="3" id="KW-0812">Transmembrane</keyword>
<dbReference type="CDD" id="cd00383">
    <property type="entry name" value="trans_reg_C"/>
    <property type="match status" value="1"/>
</dbReference>
<evidence type="ECO:0000256" key="1">
    <source>
        <dbReference type="ARBA" id="ARBA00023125"/>
    </source>
</evidence>
<gene>
    <name evidence="5" type="ORF">I5L03_06565</name>
</gene>
<dbReference type="RefSeq" id="WP_197920950.1">
    <property type="nucleotide sequence ID" value="NZ_CAWPTA010000007.1"/>
</dbReference>
<reference evidence="5 6" key="1">
    <citation type="submission" date="2020-11" db="EMBL/GenBank/DDBJ databases">
        <title>Erythrobacter sediminis sp. nov., a marine bacterium from a tidal flat of Garorim Bay.</title>
        <authorList>
            <person name="Kim D."/>
            <person name="Yoo Y."/>
            <person name="Kim J.-J."/>
        </authorList>
    </citation>
    <scope>NUCLEOTIDE SEQUENCE [LARGE SCALE GENOMIC DNA]</scope>
    <source>
        <strain evidence="5 6">JGD-13</strain>
    </source>
</reference>
<feature type="DNA-binding region" description="OmpR/PhoB-type" evidence="2">
    <location>
        <begin position="19"/>
        <end position="117"/>
    </location>
</feature>
<evidence type="ECO:0000313" key="6">
    <source>
        <dbReference type="Proteomes" id="UP000602442"/>
    </source>
</evidence>
<dbReference type="Proteomes" id="UP000602442">
    <property type="component" value="Unassembled WGS sequence"/>
</dbReference>
<dbReference type="Gene3D" id="1.25.40.10">
    <property type="entry name" value="Tetratricopeptide repeat domain"/>
    <property type="match status" value="1"/>
</dbReference>
<evidence type="ECO:0000259" key="4">
    <source>
        <dbReference type="PROSITE" id="PS51755"/>
    </source>
</evidence>
<keyword evidence="3" id="KW-0472">Membrane</keyword>
<keyword evidence="1 2" id="KW-0238">DNA-binding</keyword>
<dbReference type="SUPFAM" id="SSF46894">
    <property type="entry name" value="C-terminal effector domain of the bipartite response regulators"/>
    <property type="match status" value="1"/>
</dbReference>
<comment type="caution">
    <text evidence="5">The sequence shown here is derived from an EMBL/GenBank/DDBJ whole genome shotgun (WGS) entry which is preliminary data.</text>
</comment>
<dbReference type="InterPro" id="IPR001867">
    <property type="entry name" value="OmpR/PhoB-type_DNA-bd"/>
</dbReference>
<keyword evidence="3" id="KW-1133">Transmembrane helix</keyword>
<dbReference type="InterPro" id="IPR036388">
    <property type="entry name" value="WH-like_DNA-bd_sf"/>
</dbReference>
<dbReference type="InterPro" id="IPR016032">
    <property type="entry name" value="Sig_transdc_resp-reg_C-effctor"/>
</dbReference>
<dbReference type="Gene3D" id="1.10.10.10">
    <property type="entry name" value="Winged helix-like DNA-binding domain superfamily/Winged helix DNA-binding domain"/>
    <property type="match status" value="1"/>
</dbReference>
<sequence length="760" mass="83575">MNIEGTGSLSSPRIDLAHEQPFTLGPMLVEPALRKLTAGSDEETVEPKVMQVLVALGKKPGAILSRDDLIECCWDGRIVGDASINRVVSLLRTALRELTDEAVTIETLPKVGYRVLVASDAVEGSTSEQAPETASAPSSRRRSILALAGIAMAMMLGVAGWWWLSQPNSEQITIAMLPIEASEGVDPLYAAGMAAEIRSQLGSSVNLEVTAGESARQLVEQDRSAAEIGVALQVDYVWQGTLSNSADNVSLDARLVEAESGDLVWSESLQAAPDAAQFLPMRATRIMLEALDRPINPNVQEPNISSGDYALYLTAMGLLRSRGVEERLAAHEILEQLVDRNPDFGDGLAGLAKANYLYPTADRAEKDALWATALEQAEAALEIDPLSADALKVSGMLRTDDLQLQLERLQLATEIDPGDAEAWFWRGIIQRDAGPLAADMLEISSQLIAVDPLWPASWAASQSAIEFGDFALARELEERVIAASATEPQRLLARARLARIDGDFSEFMRLVREARGNLSDAERRWGFFTLERYTRFLLGLQPMDSGQVVPTDARTRLLDRIRENVAPTPSDFIAAGITDQTFWDDAHIASEALPLLLRDNRETELLVYYDTNFGSTADFAEWARETDRAHHIIPFVAPYMAMAMRRAGRDREASQLIDLAREWTQLWSDADQTSVFSLLYQLQFEAITGDSASAIETVHRLPDFGWPLQLSHTDNHAIGLLNDDPLFAEIRLLPEVRAVLDPIRAQLARERAEVLALGFE</sequence>
<evidence type="ECO:0000313" key="5">
    <source>
        <dbReference type="EMBL" id="MBH5322246.1"/>
    </source>
</evidence>
<dbReference type="PROSITE" id="PS51755">
    <property type="entry name" value="OMPR_PHOB"/>
    <property type="match status" value="1"/>
</dbReference>
<feature type="domain" description="OmpR/PhoB-type" evidence="4">
    <location>
        <begin position="19"/>
        <end position="117"/>
    </location>
</feature>
<organism evidence="5 6">
    <name type="scientific">Aurantiacibacter sediminis</name>
    <dbReference type="NCBI Taxonomy" id="2793064"/>
    <lineage>
        <taxon>Bacteria</taxon>
        <taxon>Pseudomonadati</taxon>
        <taxon>Pseudomonadota</taxon>
        <taxon>Alphaproteobacteria</taxon>
        <taxon>Sphingomonadales</taxon>
        <taxon>Erythrobacteraceae</taxon>
        <taxon>Aurantiacibacter</taxon>
    </lineage>
</organism>
<dbReference type="EMBL" id="JAEANY010000002">
    <property type="protein sequence ID" value="MBH5322246.1"/>
    <property type="molecule type" value="Genomic_DNA"/>
</dbReference>
<dbReference type="InterPro" id="IPR011990">
    <property type="entry name" value="TPR-like_helical_dom_sf"/>
</dbReference>
<dbReference type="SUPFAM" id="SSF48452">
    <property type="entry name" value="TPR-like"/>
    <property type="match status" value="1"/>
</dbReference>
<evidence type="ECO:0000256" key="2">
    <source>
        <dbReference type="PROSITE-ProRule" id="PRU01091"/>
    </source>
</evidence>
<protein>
    <submittedName>
        <fullName evidence="5">Winged helix-turn-helix domain-containing protein</fullName>
    </submittedName>
</protein>
<dbReference type="Pfam" id="PF00486">
    <property type="entry name" value="Trans_reg_C"/>
    <property type="match status" value="1"/>
</dbReference>
<proteinExistence type="predicted"/>